<dbReference type="InterPro" id="IPR036770">
    <property type="entry name" value="Ankyrin_rpt-contain_sf"/>
</dbReference>
<gene>
    <name evidence="2" type="ORF">FOZ62_002033</name>
</gene>
<protein>
    <submittedName>
        <fullName evidence="2">Uncharacterized protein</fullName>
    </submittedName>
</protein>
<dbReference type="Pfam" id="PF13637">
    <property type="entry name" value="Ank_4"/>
    <property type="match status" value="1"/>
</dbReference>
<name>A0A7J6TBE2_PEROL</name>
<evidence type="ECO:0000313" key="3">
    <source>
        <dbReference type="Proteomes" id="UP000574390"/>
    </source>
</evidence>
<reference evidence="2 3" key="1">
    <citation type="submission" date="2020-04" db="EMBL/GenBank/DDBJ databases">
        <title>Perkinsus olseni comparative genomics.</title>
        <authorList>
            <person name="Bogema D.R."/>
        </authorList>
    </citation>
    <scope>NUCLEOTIDE SEQUENCE [LARGE SCALE GENOMIC DNA]</scope>
    <source>
        <strain evidence="2">ATCC PRA-205</strain>
    </source>
</reference>
<dbReference type="InterPro" id="IPR002110">
    <property type="entry name" value="Ankyrin_rpt"/>
</dbReference>
<comment type="caution">
    <text evidence="2">The sequence shown here is derived from an EMBL/GenBank/DDBJ whole genome shotgun (WGS) entry which is preliminary data.</text>
</comment>
<proteinExistence type="predicted"/>
<dbReference type="SUPFAM" id="SSF48403">
    <property type="entry name" value="Ankyrin repeat"/>
    <property type="match status" value="1"/>
</dbReference>
<dbReference type="Gene3D" id="1.25.40.20">
    <property type="entry name" value="Ankyrin repeat-containing domain"/>
    <property type="match status" value="1"/>
</dbReference>
<evidence type="ECO:0000313" key="2">
    <source>
        <dbReference type="EMBL" id="KAF4742425.1"/>
    </source>
</evidence>
<sequence>MPEGTPHSSAATAVAWSPENVAKTANDAGRPKLMPSLAGFVRLAVQRTVSNILREIKVRRGPSFTDHPKSHRSANVFLGQPGRSCPRVVAVLQVNKQDEDGNTALHLAVKKNDFSMVMRVTMRVSMLVDETASF</sequence>
<evidence type="ECO:0000256" key="1">
    <source>
        <dbReference type="PROSITE-ProRule" id="PRU00023"/>
    </source>
</evidence>
<keyword evidence="1" id="KW-0040">ANK repeat</keyword>
<dbReference type="Proteomes" id="UP000574390">
    <property type="component" value="Unassembled WGS sequence"/>
</dbReference>
<dbReference type="EMBL" id="JABANM010008545">
    <property type="protein sequence ID" value="KAF4742425.1"/>
    <property type="molecule type" value="Genomic_DNA"/>
</dbReference>
<dbReference type="PROSITE" id="PS50088">
    <property type="entry name" value="ANK_REPEAT"/>
    <property type="match status" value="1"/>
</dbReference>
<dbReference type="AlphaFoldDB" id="A0A7J6TBE2"/>
<accession>A0A7J6TBE2</accession>
<organism evidence="2 3">
    <name type="scientific">Perkinsus olseni</name>
    <name type="common">Perkinsus atlanticus</name>
    <dbReference type="NCBI Taxonomy" id="32597"/>
    <lineage>
        <taxon>Eukaryota</taxon>
        <taxon>Sar</taxon>
        <taxon>Alveolata</taxon>
        <taxon>Perkinsozoa</taxon>
        <taxon>Perkinsea</taxon>
        <taxon>Perkinsida</taxon>
        <taxon>Perkinsidae</taxon>
        <taxon>Perkinsus</taxon>
    </lineage>
</organism>
<feature type="repeat" description="ANK" evidence="1">
    <location>
        <begin position="100"/>
        <end position="134"/>
    </location>
</feature>